<dbReference type="Pfam" id="PF13439">
    <property type="entry name" value="Glyco_transf_4"/>
    <property type="match status" value="1"/>
</dbReference>
<feature type="domain" description="Glycosyltransferase subfamily 4-like N-terminal" evidence="2">
    <location>
        <begin position="15"/>
        <end position="174"/>
    </location>
</feature>
<sequence>MEKIKVAHLIGGGDVGGAKQHLLTLLSHLNKEKFLPSVIALGDGILVKEAKEMNIKTHVIPYKGVLWWKVLKPLNEVINREKPDILHTHGVRANFYGRVGCLGKKKTRVITTIHSIPFYDYANPIWGVAATLVDTATSKMVDSFVAVSKAVLNHLLKRGIPLSKIEVIYNAIDERELALTSEKTTTVPVIGTVGRLVKVKGHVYLLEAIPEVIKKYGPVEVRFIGAGPLKEYLTSVARKLNIQEQVVFTGRVKDVYKEISQFTIGVFPSLMEGMGLAVIETMAMGIPIIASRVGGIEEVVAHEKTGLLVERKNPSALSNLIINLLENENYRKKLGQDGRKQVLLRFNLNHMLERTEWLYIKTKDGVMGNE</sequence>
<dbReference type="InterPro" id="IPR028098">
    <property type="entry name" value="Glyco_trans_4-like_N"/>
</dbReference>
<proteinExistence type="predicted"/>
<dbReference type="Pfam" id="PF00534">
    <property type="entry name" value="Glycos_transf_1"/>
    <property type="match status" value="1"/>
</dbReference>
<keyword evidence="3" id="KW-0328">Glycosyltransferase</keyword>
<evidence type="ECO:0000259" key="1">
    <source>
        <dbReference type="Pfam" id="PF00534"/>
    </source>
</evidence>
<accession>A0A9E2F5H4</accession>
<reference evidence="3 4" key="1">
    <citation type="journal article" date="2021" name="bioRxiv">
        <title>Unique metabolic strategies in Hadean analogues reveal hints for primordial physiology.</title>
        <authorList>
            <person name="Nobu M.K."/>
            <person name="Nakai R."/>
            <person name="Tamazawa S."/>
            <person name="Mori H."/>
            <person name="Toyoda A."/>
            <person name="Ijiri A."/>
            <person name="Suzuki S."/>
            <person name="Kurokawa K."/>
            <person name="Kamagata Y."/>
            <person name="Tamaki H."/>
        </authorList>
    </citation>
    <scope>NUCLEOTIDE SEQUENCE [LARGE SCALE GENOMIC DNA]</scope>
    <source>
        <strain evidence="3">BS525</strain>
    </source>
</reference>
<evidence type="ECO:0000259" key="2">
    <source>
        <dbReference type="Pfam" id="PF13439"/>
    </source>
</evidence>
<evidence type="ECO:0000313" key="3">
    <source>
        <dbReference type="EMBL" id="MBT9144375.1"/>
    </source>
</evidence>
<dbReference type="PANTHER" id="PTHR12526:SF630">
    <property type="entry name" value="GLYCOSYLTRANSFERASE"/>
    <property type="match status" value="1"/>
</dbReference>
<dbReference type="Proteomes" id="UP000811545">
    <property type="component" value="Unassembled WGS sequence"/>
</dbReference>
<dbReference type="Gene3D" id="3.40.50.2000">
    <property type="entry name" value="Glycogen Phosphorylase B"/>
    <property type="match status" value="2"/>
</dbReference>
<dbReference type="EMBL" id="QLTW01000006">
    <property type="protein sequence ID" value="MBT9144375.1"/>
    <property type="molecule type" value="Genomic_DNA"/>
</dbReference>
<protein>
    <submittedName>
        <fullName evidence="3">N-acetyl-alpha-D-glucosaminyl L-malate synthase</fullName>
        <ecNumber evidence="3">2.4.1.-</ecNumber>
    </submittedName>
</protein>
<evidence type="ECO:0000313" key="4">
    <source>
        <dbReference type="Proteomes" id="UP000811545"/>
    </source>
</evidence>
<organism evidence="3 4">
    <name type="scientific">Psychracetigena formicireducens</name>
    <dbReference type="NCBI Taxonomy" id="2986056"/>
    <lineage>
        <taxon>Bacteria</taxon>
        <taxon>Bacillati</taxon>
        <taxon>Candidatus Lithacetigenota</taxon>
        <taxon>Candidatus Psychracetigena</taxon>
    </lineage>
</organism>
<comment type="caution">
    <text evidence="3">The sequence shown here is derived from an EMBL/GenBank/DDBJ whole genome shotgun (WGS) entry which is preliminary data.</text>
</comment>
<dbReference type="GO" id="GO:0016757">
    <property type="term" value="F:glycosyltransferase activity"/>
    <property type="evidence" value="ECO:0007669"/>
    <property type="project" value="UniProtKB-KW"/>
</dbReference>
<feature type="domain" description="Glycosyl transferase family 1" evidence="1">
    <location>
        <begin position="183"/>
        <end position="341"/>
    </location>
</feature>
<dbReference type="InterPro" id="IPR001296">
    <property type="entry name" value="Glyco_trans_1"/>
</dbReference>
<dbReference type="AlphaFoldDB" id="A0A9E2F5H4"/>
<name>A0A9E2F5H4_PSYF1</name>
<gene>
    <name evidence="3" type="primary">bshA_1</name>
    <name evidence="3" type="ORF">DDT42_00214</name>
</gene>
<dbReference type="SUPFAM" id="SSF53756">
    <property type="entry name" value="UDP-Glycosyltransferase/glycogen phosphorylase"/>
    <property type="match status" value="1"/>
</dbReference>
<keyword evidence="3" id="KW-0808">Transferase</keyword>
<dbReference type="EC" id="2.4.1.-" evidence="3"/>
<dbReference type="PANTHER" id="PTHR12526">
    <property type="entry name" value="GLYCOSYLTRANSFERASE"/>
    <property type="match status" value="1"/>
</dbReference>
<dbReference type="CDD" id="cd03801">
    <property type="entry name" value="GT4_PimA-like"/>
    <property type="match status" value="1"/>
</dbReference>